<dbReference type="Pfam" id="PF13469">
    <property type="entry name" value="Sulfotransfer_3"/>
    <property type="match status" value="1"/>
</dbReference>
<dbReference type="EMBL" id="MN740325">
    <property type="protein sequence ID" value="QHU00249.1"/>
    <property type="molecule type" value="Genomic_DNA"/>
</dbReference>
<name>A0A6C0J3K9_9ZZZZ</name>
<dbReference type="AlphaFoldDB" id="A0A6C0J3K9"/>
<reference evidence="1" key="1">
    <citation type="journal article" date="2020" name="Nature">
        <title>Giant virus diversity and host interactions through global metagenomics.</title>
        <authorList>
            <person name="Schulz F."/>
            <person name="Roux S."/>
            <person name="Paez-Espino D."/>
            <person name="Jungbluth S."/>
            <person name="Walsh D.A."/>
            <person name="Denef V.J."/>
            <person name="McMahon K.D."/>
            <person name="Konstantinidis K.T."/>
            <person name="Eloe-Fadrosh E.A."/>
            <person name="Kyrpides N.C."/>
            <person name="Woyke T."/>
        </authorList>
    </citation>
    <scope>NUCLEOTIDE SEQUENCE</scope>
    <source>
        <strain evidence="1">GVMAG-M-3300025860-12</strain>
    </source>
</reference>
<dbReference type="InterPro" id="IPR027417">
    <property type="entry name" value="P-loop_NTPase"/>
</dbReference>
<proteinExistence type="predicted"/>
<accession>A0A6C0J3K9</accession>
<dbReference type="SUPFAM" id="SSF52540">
    <property type="entry name" value="P-loop containing nucleoside triphosphate hydrolases"/>
    <property type="match status" value="1"/>
</dbReference>
<evidence type="ECO:0000313" key="1">
    <source>
        <dbReference type="EMBL" id="QHU00249.1"/>
    </source>
</evidence>
<organism evidence="1">
    <name type="scientific">viral metagenome</name>
    <dbReference type="NCBI Taxonomy" id="1070528"/>
    <lineage>
        <taxon>unclassified sequences</taxon>
        <taxon>metagenomes</taxon>
        <taxon>organismal metagenomes</taxon>
    </lineage>
</organism>
<dbReference type="Gene3D" id="3.40.50.300">
    <property type="entry name" value="P-loop containing nucleotide triphosphate hydrolases"/>
    <property type="match status" value="1"/>
</dbReference>
<sequence length="273" mass="32785">MNYNDNRSLIGIITGMERSGTTVLHNLINSHSQITSGFECGILLGTLNNFEQNEPFGVWMRQNRYQFGLEYNKYLDDIKDMTYKEVYQYIGKNKGSHGGHFQSIMHKSKYFIDKTPRYIYELESVIKKIEGIYIPIIIILKDFDYIYFSQVYKRNQDINEFTENIEKCIKTMEFLENNFYSNIYLFQCADAVKDKKKLASRLMNILKEYTPNLEEEELSFERWKKKLVVDEKDELYPYRHWTDVYFIKVPIPLNLQELKEKYNKLLFKLKMEI</sequence>
<protein>
    <submittedName>
        <fullName evidence="1">Uncharacterized protein</fullName>
    </submittedName>
</protein>